<dbReference type="Gene3D" id="3.30.70.2830">
    <property type="match status" value="1"/>
</dbReference>
<dbReference type="Proteomes" id="UP001064971">
    <property type="component" value="Chromosome"/>
</dbReference>
<dbReference type="Pfam" id="PF18222">
    <property type="entry name" value="PilN_bio_d"/>
    <property type="match status" value="1"/>
</dbReference>
<gene>
    <name evidence="3" type="ORF">DAETH_24600</name>
</gene>
<dbReference type="PANTHER" id="PTHR40278">
    <property type="entry name" value="DNA UTILIZATION PROTEIN HOFN"/>
    <property type="match status" value="1"/>
</dbReference>
<name>A0ABM8AFB4_9DEIO</name>
<dbReference type="PANTHER" id="PTHR40278:SF1">
    <property type="entry name" value="DNA UTILIZATION PROTEIN HOFN"/>
    <property type="match status" value="1"/>
</dbReference>
<protein>
    <recommendedName>
        <fullName evidence="2">PilN biogenesis protein dimerization domain-containing protein</fullName>
    </recommendedName>
</protein>
<feature type="domain" description="PilN biogenesis protein dimerization" evidence="2">
    <location>
        <begin position="97"/>
        <end position="198"/>
    </location>
</feature>
<evidence type="ECO:0000259" key="2">
    <source>
        <dbReference type="Pfam" id="PF18222"/>
    </source>
</evidence>
<dbReference type="InterPro" id="IPR040888">
    <property type="entry name" value="PilN_bio_d"/>
</dbReference>
<dbReference type="InterPro" id="IPR052534">
    <property type="entry name" value="Extracell_DNA_Util/SecSys_Comp"/>
</dbReference>
<feature type="region of interest" description="Disordered" evidence="1">
    <location>
        <begin position="199"/>
        <end position="227"/>
    </location>
</feature>
<evidence type="ECO:0000313" key="4">
    <source>
        <dbReference type="Proteomes" id="UP001064971"/>
    </source>
</evidence>
<organism evidence="3 4">
    <name type="scientific">Deinococcus aetherius</name>
    <dbReference type="NCBI Taxonomy" id="200252"/>
    <lineage>
        <taxon>Bacteria</taxon>
        <taxon>Thermotogati</taxon>
        <taxon>Deinococcota</taxon>
        <taxon>Deinococci</taxon>
        <taxon>Deinococcales</taxon>
        <taxon>Deinococcaceae</taxon>
        <taxon>Deinococcus</taxon>
    </lineage>
</organism>
<dbReference type="RefSeq" id="WP_264775185.1">
    <property type="nucleotide sequence ID" value="NZ_AP026560.1"/>
</dbReference>
<reference evidence="3" key="1">
    <citation type="submission" date="2022-07" db="EMBL/GenBank/DDBJ databases">
        <title>Complete Genome Sequence of the Radioresistant Bacterium Deinococcus aetherius ST0316, Isolated from the Air Dust collected in Lower Stratosphere above Japan.</title>
        <authorList>
            <person name="Satoh K."/>
            <person name="Hagiwara K."/>
            <person name="Katsumata K."/>
            <person name="Kubo A."/>
            <person name="Yokobori S."/>
            <person name="Yamagishi A."/>
            <person name="Oono Y."/>
            <person name="Narumi I."/>
        </authorList>
    </citation>
    <scope>NUCLEOTIDE SEQUENCE</scope>
    <source>
        <strain evidence="3">ST0316</strain>
    </source>
</reference>
<sequence length="227" mass="23899">MVELNLLPPQERKRGEPNVWKYAAYVLPPVTILALLVPEIVVGRQVGQLRAEQDRLNGEIAALAPTKSEYDRLTATGRTLEEVTAVAGQLRDGKTYWTNDVASFSAQLPAGGGVALTSMNVRPLDAGALSSLQQGGVYVGKNVVREIDLSGTARSQQAVVNFLNVYENDPNFAVNFRSLGQEGETGRYTFAASVGLVGKGADTPAEGAPDGTPTPASAGNTGGSDVR</sequence>
<dbReference type="EMBL" id="AP026560">
    <property type="protein sequence ID" value="BDP42491.1"/>
    <property type="molecule type" value="Genomic_DNA"/>
</dbReference>
<keyword evidence="4" id="KW-1185">Reference proteome</keyword>
<evidence type="ECO:0000313" key="3">
    <source>
        <dbReference type="EMBL" id="BDP42491.1"/>
    </source>
</evidence>
<evidence type="ECO:0000256" key="1">
    <source>
        <dbReference type="SAM" id="MobiDB-lite"/>
    </source>
</evidence>
<accession>A0ABM8AFB4</accession>
<proteinExistence type="predicted"/>